<reference evidence="3" key="5">
    <citation type="submission" date="2018-04" db="UniProtKB">
        <authorList>
            <consortium name="EnsemblFungi"/>
        </authorList>
    </citation>
    <scope>IDENTIFICATION</scope>
    <source>
        <strain evidence="3">R3-111a-1</strain>
    </source>
</reference>
<protein>
    <submittedName>
        <fullName evidence="2 3">Uncharacterized protein</fullName>
    </submittedName>
</protein>
<accession>J3P7C4</accession>
<reference evidence="3" key="4">
    <citation type="journal article" date="2015" name="G3 (Bethesda)">
        <title>Genome sequences of three phytopathogenic species of the Magnaporthaceae family of fungi.</title>
        <authorList>
            <person name="Okagaki L.H."/>
            <person name="Nunes C.C."/>
            <person name="Sailsbery J."/>
            <person name="Clay B."/>
            <person name="Brown D."/>
            <person name="John T."/>
            <person name="Oh Y."/>
            <person name="Young N."/>
            <person name="Fitzgerald M."/>
            <person name="Haas B.J."/>
            <person name="Zeng Q."/>
            <person name="Young S."/>
            <person name="Adiconis X."/>
            <person name="Fan L."/>
            <person name="Levin J.Z."/>
            <person name="Mitchell T.K."/>
            <person name="Okubara P.A."/>
            <person name="Farman M.L."/>
            <person name="Kohn L.M."/>
            <person name="Birren B."/>
            <person name="Ma L.-J."/>
            <person name="Dean R.A."/>
        </authorList>
    </citation>
    <scope>NUCLEOTIDE SEQUENCE</scope>
    <source>
        <strain evidence="3">R3-111a-1</strain>
    </source>
</reference>
<dbReference type="GeneID" id="20349875"/>
<dbReference type="RefSeq" id="XP_009225529.1">
    <property type="nucleotide sequence ID" value="XM_009227265.1"/>
</dbReference>
<dbReference type="HOGENOM" id="CLU_2454865_0_0_1"/>
<evidence type="ECO:0000313" key="3">
    <source>
        <dbReference type="EnsemblFungi" id="EJT72555"/>
    </source>
</evidence>
<sequence length="89" mass="9427">MEHSTLDQDGQGPDLDPGLSGPAFVGHRDYGGSASTKGGEWVAAMRTGLGDGGNIRRRVSVRASPHHPGLVPIFRSRPYSNDENTGREG</sequence>
<evidence type="ECO:0000313" key="2">
    <source>
        <dbReference type="EMBL" id="EJT72555.1"/>
    </source>
</evidence>
<dbReference type="EMBL" id="GL385399">
    <property type="protein sequence ID" value="EJT72555.1"/>
    <property type="molecule type" value="Genomic_DNA"/>
</dbReference>
<feature type="region of interest" description="Disordered" evidence="1">
    <location>
        <begin position="1"/>
        <end position="89"/>
    </location>
</feature>
<dbReference type="VEuPathDB" id="FungiDB:GGTG_09417"/>
<evidence type="ECO:0000256" key="1">
    <source>
        <dbReference type="SAM" id="MobiDB-lite"/>
    </source>
</evidence>
<dbReference type="Proteomes" id="UP000006039">
    <property type="component" value="Unassembled WGS sequence"/>
</dbReference>
<evidence type="ECO:0000313" key="4">
    <source>
        <dbReference type="Proteomes" id="UP000006039"/>
    </source>
</evidence>
<reference evidence="4" key="1">
    <citation type="submission" date="2010-07" db="EMBL/GenBank/DDBJ databases">
        <title>The genome sequence of Gaeumannomyces graminis var. tritici strain R3-111a-1.</title>
        <authorList>
            <consortium name="The Broad Institute Genome Sequencing Platform"/>
            <person name="Ma L.-J."/>
            <person name="Dead R."/>
            <person name="Young S."/>
            <person name="Zeng Q."/>
            <person name="Koehrsen M."/>
            <person name="Alvarado L."/>
            <person name="Berlin A."/>
            <person name="Chapman S.B."/>
            <person name="Chen Z."/>
            <person name="Freedman E."/>
            <person name="Gellesch M."/>
            <person name="Goldberg J."/>
            <person name="Griggs A."/>
            <person name="Gujja S."/>
            <person name="Heilman E.R."/>
            <person name="Heiman D."/>
            <person name="Hepburn T."/>
            <person name="Howarth C."/>
            <person name="Jen D."/>
            <person name="Larson L."/>
            <person name="Mehta T."/>
            <person name="Neiman D."/>
            <person name="Pearson M."/>
            <person name="Roberts A."/>
            <person name="Saif S."/>
            <person name="Shea T."/>
            <person name="Shenoy N."/>
            <person name="Sisk P."/>
            <person name="Stolte C."/>
            <person name="Sykes S."/>
            <person name="Walk T."/>
            <person name="White J."/>
            <person name="Yandava C."/>
            <person name="Haas B."/>
            <person name="Nusbaum C."/>
            <person name="Birren B."/>
        </authorList>
    </citation>
    <scope>NUCLEOTIDE SEQUENCE [LARGE SCALE GENOMIC DNA]</scope>
    <source>
        <strain evidence="4">R3-111a-1</strain>
    </source>
</reference>
<dbReference type="EnsemblFungi" id="EJT72555">
    <property type="protein sequence ID" value="EJT72555"/>
    <property type="gene ID" value="GGTG_09417"/>
</dbReference>
<name>J3P7C4_GAET3</name>
<feature type="compositionally biased region" description="Low complexity" evidence="1">
    <location>
        <begin position="7"/>
        <end position="22"/>
    </location>
</feature>
<proteinExistence type="predicted"/>
<reference evidence="2" key="3">
    <citation type="submission" date="2010-09" db="EMBL/GenBank/DDBJ databases">
        <title>Annotation of Gaeumannomyces graminis var. tritici R3-111a-1.</title>
        <authorList>
            <consortium name="The Broad Institute Genome Sequencing Platform"/>
            <person name="Ma L.-J."/>
            <person name="Dead R."/>
            <person name="Young S.K."/>
            <person name="Zeng Q."/>
            <person name="Gargeya S."/>
            <person name="Fitzgerald M."/>
            <person name="Haas B."/>
            <person name="Abouelleil A."/>
            <person name="Alvarado L."/>
            <person name="Arachchi H.M."/>
            <person name="Berlin A."/>
            <person name="Brown A."/>
            <person name="Chapman S.B."/>
            <person name="Chen Z."/>
            <person name="Dunbar C."/>
            <person name="Freedman E."/>
            <person name="Gearin G."/>
            <person name="Gellesch M."/>
            <person name="Goldberg J."/>
            <person name="Griggs A."/>
            <person name="Gujja S."/>
            <person name="Heiman D."/>
            <person name="Howarth C."/>
            <person name="Larson L."/>
            <person name="Lui A."/>
            <person name="MacDonald P.J.P."/>
            <person name="Mehta T."/>
            <person name="Montmayeur A."/>
            <person name="Murphy C."/>
            <person name="Neiman D."/>
            <person name="Pearson M."/>
            <person name="Priest M."/>
            <person name="Roberts A."/>
            <person name="Saif S."/>
            <person name="Shea T."/>
            <person name="Shenoy N."/>
            <person name="Sisk P."/>
            <person name="Stolte C."/>
            <person name="Sykes S."/>
            <person name="Yandava C."/>
            <person name="Wortman J."/>
            <person name="Nusbaum C."/>
            <person name="Birren B."/>
        </authorList>
    </citation>
    <scope>NUCLEOTIDE SEQUENCE</scope>
    <source>
        <strain evidence="2">R3-111a-1</strain>
    </source>
</reference>
<organism evidence="2">
    <name type="scientific">Gaeumannomyces tritici (strain R3-111a-1)</name>
    <name type="common">Wheat and barley take-all root rot fungus</name>
    <name type="synonym">Gaeumannomyces graminis var. tritici</name>
    <dbReference type="NCBI Taxonomy" id="644352"/>
    <lineage>
        <taxon>Eukaryota</taxon>
        <taxon>Fungi</taxon>
        <taxon>Dikarya</taxon>
        <taxon>Ascomycota</taxon>
        <taxon>Pezizomycotina</taxon>
        <taxon>Sordariomycetes</taxon>
        <taxon>Sordariomycetidae</taxon>
        <taxon>Magnaporthales</taxon>
        <taxon>Magnaporthaceae</taxon>
        <taxon>Gaeumannomyces</taxon>
    </lineage>
</organism>
<reference evidence="2" key="2">
    <citation type="submission" date="2010-07" db="EMBL/GenBank/DDBJ databases">
        <authorList>
            <consortium name="The Broad Institute Genome Sequencing Platform"/>
            <consortium name="Broad Institute Genome Sequencing Center for Infectious Disease"/>
            <person name="Ma L.-J."/>
            <person name="Dead R."/>
            <person name="Young S."/>
            <person name="Zeng Q."/>
            <person name="Koehrsen M."/>
            <person name="Alvarado L."/>
            <person name="Berlin A."/>
            <person name="Chapman S.B."/>
            <person name="Chen Z."/>
            <person name="Freedman E."/>
            <person name="Gellesch M."/>
            <person name="Goldberg J."/>
            <person name="Griggs A."/>
            <person name="Gujja S."/>
            <person name="Heilman E.R."/>
            <person name="Heiman D."/>
            <person name="Hepburn T."/>
            <person name="Howarth C."/>
            <person name="Jen D."/>
            <person name="Larson L."/>
            <person name="Mehta T."/>
            <person name="Neiman D."/>
            <person name="Pearson M."/>
            <person name="Roberts A."/>
            <person name="Saif S."/>
            <person name="Shea T."/>
            <person name="Shenoy N."/>
            <person name="Sisk P."/>
            <person name="Stolte C."/>
            <person name="Sykes S."/>
            <person name="Walk T."/>
            <person name="White J."/>
            <person name="Yandava C."/>
            <person name="Haas B."/>
            <person name="Nusbaum C."/>
            <person name="Birren B."/>
        </authorList>
    </citation>
    <scope>NUCLEOTIDE SEQUENCE</scope>
    <source>
        <strain evidence="2">R3-111a-1</strain>
    </source>
</reference>
<dbReference type="AlphaFoldDB" id="J3P7C4"/>
<keyword evidence="4" id="KW-1185">Reference proteome</keyword>
<gene>
    <name evidence="3" type="primary">20349875</name>
    <name evidence="2" type="ORF">GGTG_09417</name>
</gene>